<protein>
    <submittedName>
        <fullName evidence="2">NUDIX hydrolase</fullName>
    </submittedName>
</protein>
<dbReference type="AlphaFoldDB" id="A0AAJ1BUW8"/>
<comment type="caution">
    <text evidence="2">The sequence shown here is derived from an EMBL/GenBank/DDBJ whole genome shotgun (WGS) entry which is preliminary data.</text>
</comment>
<evidence type="ECO:0000313" key="4">
    <source>
        <dbReference type="Proteomes" id="UP001155380"/>
    </source>
</evidence>
<evidence type="ECO:0000313" key="2">
    <source>
        <dbReference type="EMBL" id="MCO5956623.1"/>
    </source>
</evidence>
<dbReference type="EMBL" id="JAMQAY010000004">
    <property type="protein sequence ID" value="MCM2401872.1"/>
    <property type="molecule type" value="Genomic_DNA"/>
</dbReference>
<dbReference type="SUPFAM" id="SSF55811">
    <property type="entry name" value="Nudix"/>
    <property type="match status" value="1"/>
</dbReference>
<organism evidence="2 4">
    <name type="scientific">Ciceribacter sichuanensis</name>
    <dbReference type="NCBI Taxonomy" id="2949647"/>
    <lineage>
        <taxon>Bacteria</taxon>
        <taxon>Pseudomonadati</taxon>
        <taxon>Pseudomonadota</taxon>
        <taxon>Alphaproteobacteria</taxon>
        <taxon>Hyphomicrobiales</taxon>
        <taxon>Rhizobiaceae</taxon>
        <taxon>Ciceribacter</taxon>
    </lineage>
</organism>
<keyword evidence="3" id="KW-1185">Reference proteome</keyword>
<dbReference type="RefSeq" id="WP_250916080.1">
    <property type="nucleotide sequence ID" value="NZ_JAMQAY010000004.1"/>
</dbReference>
<sequence>MTDLPFRDQTGLPDDGRVFPVKEISLRVLEGEHPFHRAEKEAAEENWEREIAANPALFNGDLVFQNRLTFCDGVLEGEAFIVPYSTFMWWRRQPQGQRQGRGGYHTFCFPVIISSDNALIAVKMGAHTANAGQVYFAAGSLDRSDIVDGQCDLTGNMRREVREETGLDLDEATPEGGFFGSYRNRRLTILQRYRFDRSADELLACIAAHMLVDEEKEIAGAVAIRSSDPGAHPYNAAMPPVLEWFFAGKG</sequence>
<keyword evidence="2" id="KW-0378">Hydrolase</keyword>
<reference evidence="2 3" key="1">
    <citation type="submission" date="2022-06" db="EMBL/GenBank/DDBJ databases">
        <authorList>
            <person name="Sun Q."/>
        </authorList>
    </citation>
    <scope>NUCLEOTIDE SEQUENCE</scope>
    <source>
        <strain evidence="2">S101</strain>
        <strain evidence="1 3">S153</strain>
    </source>
</reference>
<dbReference type="EMBL" id="JAMXLX010000002">
    <property type="protein sequence ID" value="MCO5956623.1"/>
    <property type="molecule type" value="Genomic_DNA"/>
</dbReference>
<name>A0AAJ1BUW8_9HYPH</name>
<dbReference type="Proteomes" id="UP001155079">
    <property type="component" value="Unassembled WGS sequence"/>
</dbReference>
<dbReference type="Gene3D" id="3.90.79.10">
    <property type="entry name" value="Nucleoside Triphosphate Pyrophosphohydrolase"/>
    <property type="match status" value="1"/>
</dbReference>
<dbReference type="InterPro" id="IPR015797">
    <property type="entry name" value="NUDIX_hydrolase-like_dom_sf"/>
</dbReference>
<accession>A0AAJ1BUW8</accession>
<evidence type="ECO:0000313" key="3">
    <source>
        <dbReference type="Proteomes" id="UP001155079"/>
    </source>
</evidence>
<dbReference type="GO" id="GO:0016787">
    <property type="term" value="F:hydrolase activity"/>
    <property type="evidence" value="ECO:0007669"/>
    <property type="project" value="UniProtKB-KW"/>
</dbReference>
<evidence type="ECO:0000313" key="1">
    <source>
        <dbReference type="EMBL" id="MCM2401872.1"/>
    </source>
</evidence>
<proteinExistence type="predicted"/>
<dbReference type="Proteomes" id="UP001155380">
    <property type="component" value="Unassembled WGS sequence"/>
</dbReference>
<gene>
    <name evidence="1" type="ORF">NBH20_11945</name>
    <name evidence="2" type="ORF">NBH21_07575</name>
</gene>